<feature type="transmembrane region" description="Helical" evidence="10">
    <location>
        <begin position="96"/>
        <end position="117"/>
    </location>
</feature>
<keyword evidence="7" id="KW-0406">Ion transport</keyword>
<evidence type="ECO:0000313" key="13">
    <source>
        <dbReference type="Proteomes" id="UP000076871"/>
    </source>
</evidence>
<evidence type="ECO:0000256" key="9">
    <source>
        <dbReference type="ARBA" id="ARBA00023201"/>
    </source>
</evidence>
<feature type="transmembrane region" description="Helical" evidence="10">
    <location>
        <begin position="203"/>
        <end position="228"/>
    </location>
</feature>
<keyword evidence="9" id="KW-0739">Sodium transport</keyword>
<organism evidence="12 13">
    <name type="scientific">Laetiporus sulphureus 93-53</name>
    <dbReference type="NCBI Taxonomy" id="1314785"/>
    <lineage>
        <taxon>Eukaryota</taxon>
        <taxon>Fungi</taxon>
        <taxon>Dikarya</taxon>
        <taxon>Basidiomycota</taxon>
        <taxon>Agaricomycotina</taxon>
        <taxon>Agaricomycetes</taxon>
        <taxon>Polyporales</taxon>
        <taxon>Laetiporus</taxon>
    </lineage>
</organism>
<accession>A0A165IK99</accession>
<keyword evidence="13" id="KW-1185">Reference proteome</keyword>
<evidence type="ECO:0000256" key="8">
    <source>
        <dbReference type="ARBA" id="ARBA00023136"/>
    </source>
</evidence>
<sequence>MSESRSFPFTEPSLVRLLVLASFLYLLNVVRILGDYLLYAGLIAELGLGIVYGSPLANILSYEWETTFNILGYLGLLLIVFEGGLSTNLPLLVSNLFLSCLCALTGIGLPIALSFALLPTAYGYTPLEAFAAGAALSSTSLGTTLAALNSVSKRGSPPAPHDALRKKTASQVEDTIEQCSVADLSSSPAPSSTPLHRTRIGTVLISAAIIDDVVGLVIAALMPALTVLSTSGSSTQSSHLAWSVIRPLLSSLLIATITPLAARFILRPAFWFCGIGERWCAPRREGKGWGWDGLGLSDWGTEAHADTVKLAIMVGVLSAFAAIAYYTGSSMLFGAYVAGLTLSYIARPPEGAEGHTERTEALSFEAVFSRMISPLQEHMFAPLFFASIGYAIPFLSLWDPTVLWRGVMFAVVMFLCKFAVGLPIMLWTICTGRDQVGKQSPPHPAHPRAPECRTSLRTAVLASLYPAAFFGFAMVSRGEIGLLIAQIARQGNGDGEALLGEEAFLVCIWAILLCTIVGPISVGLVVRKWRTRVVAGIWS</sequence>
<dbReference type="Gene3D" id="1.20.1530.20">
    <property type="match status" value="2"/>
</dbReference>
<dbReference type="GeneID" id="63820541"/>
<dbReference type="Pfam" id="PF00999">
    <property type="entry name" value="Na_H_Exchanger"/>
    <property type="match status" value="2"/>
</dbReference>
<evidence type="ECO:0000256" key="3">
    <source>
        <dbReference type="ARBA" id="ARBA00022449"/>
    </source>
</evidence>
<feature type="transmembrane region" description="Helical" evidence="10">
    <location>
        <begin position="70"/>
        <end position="89"/>
    </location>
</feature>
<protein>
    <submittedName>
        <fullName evidence="12">Sodium/hydrogen exchanger</fullName>
    </submittedName>
</protein>
<evidence type="ECO:0000256" key="10">
    <source>
        <dbReference type="SAM" id="Phobius"/>
    </source>
</evidence>
<dbReference type="PANTHER" id="PTHR43562">
    <property type="entry name" value="NAPA-TYPE SODIUM/HYDROGEN ANTIPORTER"/>
    <property type="match status" value="1"/>
</dbReference>
<evidence type="ECO:0000256" key="7">
    <source>
        <dbReference type="ARBA" id="ARBA00023065"/>
    </source>
</evidence>
<feature type="transmembrane region" description="Helical" evidence="10">
    <location>
        <begin position="503"/>
        <end position="526"/>
    </location>
</feature>
<evidence type="ECO:0000256" key="1">
    <source>
        <dbReference type="ARBA" id="ARBA00004141"/>
    </source>
</evidence>
<keyword evidence="4 10" id="KW-0812">Transmembrane</keyword>
<dbReference type="InterPro" id="IPR006153">
    <property type="entry name" value="Cation/H_exchanger_TM"/>
</dbReference>
<feature type="transmembrane region" description="Helical" evidence="10">
    <location>
        <begin position="13"/>
        <end position="30"/>
    </location>
</feature>
<dbReference type="Proteomes" id="UP000076871">
    <property type="component" value="Unassembled WGS sequence"/>
</dbReference>
<dbReference type="PANTHER" id="PTHR43562:SF3">
    <property type="entry name" value="SODIUM ION_PROTON EXCHANGER (EUROFUNG)"/>
    <property type="match status" value="1"/>
</dbReference>
<keyword evidence="6" id="KW-0915">Sodium</keyword>
<dbReference type="RefSeq" id="XP_040770705.1">
    <property type="nucleotide sequence ID" value="XM_040903510.1"/>
</dbReference>
<dbReference type="GO" id="GO:0006814">
    <property type="term" value="P:sodium ion transport"/>
    <property type="evidence" value="ECO:0007669"/>
    <property type="project" value="UniProtKB-KW"/>
</dbReference>
<dbReference type="GO" id="GO:0016020">
    <property type="term" value="C:membrane"/>
    <property type="evidence" value="ECO:0007669"/>
    <property type="project" value="UniProtKB-SubCell"/>
</dbReference>
<dbReference type="OrthoDB" id="1288932at2759"/>
<dbReference type="EMBL" id="KV427605">
    <property type="protein sequence ID" value="KZT13195.1"/>
    <property type="molecule type" value="Genomic_DNA"/>
</dbReference>
<dbReference type="GO" id="GO:1902600">
    <property type="term" value="P:proton transmembrane transport"/>
    <property type="evidence" value="ECO:0007669"/>
    <property type="project" value="InterPro"/>
</dbReference>
<dbReference type="InterPro" id="IPR038770">
    <property type="entry name" value="Na+/solute_symporter_sf"/>
</dbReference>
<gene>
    <name evidence="12" type="ORF">LAESUDRAFT_639001</name>
</gene>
<feature type="transmembrane region" description="Helical" evidence="10">
    <location>
        <begin position="37"/>
        <end position="58"/>
    </location>
</feature>
<keyword evidence="3" id="KW-0050">Antiport</keyword>
<comment type="subcellular location">
    <subcellularLocation>
        <location evidence="1">Membrane</location>
        <topology evidence="1">Multi-pass membrane protein</topology>
    </subcellularLocation>
</comment>
<evidence type="ECO:0000256" key="4">
    <source>
        <dbReference type="ARBA" id="ARBA00022692"/>
    </source>
</evidence>
<feature type="domain" description="Cation/H+ exchanger transmembrane" evidence="11">
    <location>
        <begin position="21"/>
        <end position="149"/>
    </location>
</feature>
<feature type="transmembrane region" description="Helical" evidence="10">
    <location>
        <begin position="379"/>
        <end position="398"/>
    </location>
</feature>
<keyword evidence="8 10" id="KW-0472">Membrane</keyword>
<proteinExistence type="predicted"/>
<feature type="transmembrane region" description="Helical" evidence="10">
    <location>
        <begin position="404"/>
        <end position="429"/>
    </location>
</feature>
<feature type="transmembrane region" description="Helical" evidence="10">
    <location>
        <begin position="248"/>
        <end position="266"/>
    </location>
</feature>
<reference evidence="12 13" key="1">
    <citation type="journal article" date="2016" name="Mol. Biol. Evol.">
        <title>Comparative Genomics of Early-Diverging Mushroom-Forming Fungi Provides Insights into the Origins of Lignocellulose Decay Capabilities.</title>
        <authorList>
            <person name="Nagy L.G."/>
            <person name="Riley R."/>
            <person name="Tritt A."/>
            <person name="Adam C."/>
            <person name="Daum C."/>
            <person name="Floudas D."/>
            <person name="Sun H."/>
            <person name="Yadav J.S."/>
            <person name="Pangilinan J."/>
            <person name="Larsson K.H."/>
            <person name="Matsuura K."/>
            <person name="Barry K."/>
            <person name="Labutti K."/>
            <person name="Kuo R."/>
            <person name="Ohm R.A."/>
            <person name="Bhattacharya S.S."/>
            <person name="Shirouzu T."/>
            <person name="Yoshinaga Y."/>
            <person name="Martin F.M."/>
            <person name="Grigoriev I.V."/>
            <person name="Hibbett D.S."/>
        </authorList>
    </citation>
    <scope>NUCLEOTIDE SEQUENCE [LARGE SCALE GENOMIC DNA]</scope>
    <source>
        <strain evidence="12 13">93-53</strain>
    </source>
</reference>
<evidence type="ECO:0000256" key="6">
    <source>
        <dbReference type="ARBA" id="ARBA00023053"/>
    </source>
</evidence>
<feature type="transmembrane region" description="Helical" evidence="10">
    <location>
        <begin position="129"/>
        <end position="148"/>
    </location>
</feature>
<evidence type="ECO:0000256" key="5">
    <source>
        <dbReference type="ARBA" id="ARBA00022989"/>
    </source>
</evidence>
<dbReference type="InParanoid" id="A0A165IK99"/>
<keyword evidence="2" id="KW-0813">Transport</keyword>
<feature type="domain" description="Cation/H+ exchanger transmembrane" evidence="11">
    <location>
        <begin position="310"/>
        <end position="528"/>
    </location>
</feature>
<keyword evidence="5 10" id="KW-1133">Transmembrane helix</keyword>
<evidence type="ECO:0000259" key="11">
    <source>
        <dbReference type="Pfam" id="PF00999"/>
    </source>
</evidence>
<evidence type="ECO:0000313" key="12">
    <source>
        <dbReference type="EMBL" id="KZT13195.1"/>
    </source>
</evidence>
<evidence type="ECO:0000256" key="2">
    <source>
        <dbReference type="ARBA" id="ARBA00022448"/>
    </source>
</evidence>
<name>A0A165IK99_9APHY</name>
<dbReference type="AlphaFoldDB" id="A0A165IK99"/>
<dbReference type="GO" id="GO:0015297">
    <property type="term" value="F:antiporter activity"/>
    <property type="evidence" value="ECO:0007669"/>
    <property type="project" value="UniProtKB-KW"/>
</dbReference>